<organism evidence="1 2">
    <name type="scientific">Bonamia ostreae</name>
    <dbReference type="NCBI Taxonomy" id="126728"/>
    <lineage>
        <taxon>Eukaryota</taxon>
        <taxon>Sar</taxon>
        <taxon>Rhizaria</taxon>
        <taxon>Endomyxa</taxon>
        <taxon>Ascetosporea</taxon>
        <taxon>Haplosporida</taxon>
        <taxon>Bonamia</taxon>
    </lineage>
</organism>
<dbReference type="SUPFAM" id="SSF101152">
    <property type="entry name" value="Mob1/phocein"/>
    <property type="match status" value="1"/>
</dbReference>
<dbReference type="PANTHER" id="PTHR22599">
    <property type="entry name" value="MPS ONE BINDER KINASE ACTIVATOR-LIKE MOB"/>
    <property type="match status" value="1"/>
</dbReference>
<sequence>MVINWFSNFTKNKTLIQNKSKRNKNLARTLKMTIRKDNFSEEGNFRKAVHLPKGENINDWIAIQTVDLAESSLLLWSMTEQYCNKKSCPLMSAGDKTTYLWSDGKSKPIYLPAKDYIRNTFNWIDKQFENNKIFPISENEDYPKNFQKIVSTIIKKMYRMYAHIYFSHFSDMEINGLESNINSFFKHLVFFIAEFKLLKPADMAPLRSILERFLTDDEYFKLMKIKKRDFH</sequence>
<gene>
    <name evidence="1" type="primary">MOB1B</name>
    <name evidence="1" type="ORF">MHBO_000611</name>
</gene>
<dbReference type="Gene3D" id="1.20.140.30">
    <property type="entry name" value="MOB kinase activator"/>
    <property type="match status" value="1"/>
</dbReference>
<reference evidence="1 2" key="1">
    <citation type="journal article" date="2024" name="BMC Biol.">
        <title>Comparative genomics of Ascetosporea gives new insight into the evolutionary basis for animal parasitism in Rhizaria.</title>
        <authorList>
            <person name="Hiltunen Thoren M."/>
            <person name="Onut-Brannstrom I."/>
            <person name="Alfjorden A."/>
            <person name="Peckova H."/>
            <person name="Swords F."/>
            <person name="Hooper C."/>
            <person name="Holzer A.S."/>
            <person name="Bass D."/>
            <person name="Burki F."/>
        </authorList>
    </citation>
    <scope>NUCLEOTIDE SEQUENCE [LARGE SCALE GENOMIC DNA]</scope>
    <source>
        <strain evidence="1">20-A016</strain>
    </source>
</reference>
<dbReference type="GO" id="GO:0016301">
    <property type="term" value="F:kinase activity"/>
    <property type="evidence" value="ECO:0007669"/>
    <property type="project" value="UniProtKB-KW"/>
</dbReference>
<name>A0ABV2AG64_9EUKA</name>
<comment type="caution">
    <text evidence="1">The sequence shown here is derived from an EMBL/GenBank/DDBJ whole genome shotgun (WGS) entry which is preliminary data.</text>
</comment>
<protein>
    <submittedName>
        <fullName evidence="1">MOB kinase activator 1B</fullName>
    </submittedName>
</protein>
<keyword evidence="1" id="KW-0808">Transferase</keyword>
<keyword evidence="1" id="KW-0418">Kinase</keyword>
<evidence type="ECO:0000313" key="2">
    <source>
        <dbReference type="Proteomes" id="UP001439008"/>
    </source>
</evidence>
<accession>A0ABV2AG64</accession>
<dbReference type="SMART" id="SM01388">
    <property type="entry name" value="Mob1_phocein"/>
    <property type="match status" value="1"/>
</dbReference>
<evidence type="ECO:0000313" key="1">
    <source>
        <dbReference type="EMBL" id="MES1918681.1"/>
    </source>
</evidence>
<proteinExistence type="predicted"/>
<dbReference type="Pfam" id="PF03637">
    <property type="entry name" value="Mob1_phocein"/>
    <property type="match status" value="1"/>
</dbReference>
<dbReference type="EMBL" id="JBDODL010000105">
    <property type="protein sequence ID" value="MES1918681.1"/>
    <property type="molecule type" value="Genomic_DNA"/>
</dbReference>
<dbReference type="InterPro" id="IPR005301">
    <property type="entry name" value="MOB_kinase_act_fam"/>
</dbReference>
<keyword evidence="2" id="KW-1185">Reference proteome</keyword>
<dbReference type="Proteomes" id="UP001439008">
    <property type="component" value="Unassembled WGS sequence"/>
</dbReference>
<dbReference type="InterPro" id="IPR036703">
    <property type="entry name" value="MOB_kinase_act_sf"/>
</dbReference>